<accession>A0ABW0SW88</accession>
<dbReference type="InterPro" id="IPR003795">
    <property type="entry name" value="DUF192"/>
</dbReference>
<dbReference type="Proteomes" id="UP001596111">
    <property type="component" value="Unassembled WGS sequence"/>
</dbReference>
<keyword evidence="3" id="KW-1185">Reference proteome</keyword>
<proteinExistence type="predicted"/>
<name>A0ABW0SW88_9GAMM</name>
<dbReference type="InterPro" id="IPR038695">
    <property type="entry name" value="Saro_0823-like_sf"/>
</dbReference>
<dbReference type="EMBL" id="JBHSNG010000004">
    <property type="protein sequence ID" value="MFC5580505.1"/>
    <property type="molecule type" value="Genomic_DNA"/>
</dbReference>
<gene>
    <name evidence="2" type="ORF">ACFPPB_05220</name>
</gene>
<protein>
    <submittedName>
        <fullName evidence="2">DUF192 domain-containing protein</fullName>
    </submittedName>
</protein>
<evidence type="ECO:0000313" key="3">
    <source>
        <dbReference type="Proteomes" id="UP001596111"/>
    </source>
</evidence>
<keyword evidence="1" id="KW-0732">Signal</keyword>
<evidence type="ECO:0000256" key="1">
    <source>
        <dbReference type="SAM" id="SignalP"/>
    </source>
</evidence>
<dbReference type="Pfam" id="PF02643">
    <property type="entry name" value="DUF192"/>
    <property type="match status" value="1"/>
</dbReference>
<feature type="chain" id="PRO_5046439184" evidence="1">
    <location>
        <begin position="19"/>
        <end position="150"/>
    </location>
</feature>
<sequence>MKRWLVPMLFLLAGGTGAAPVIAAAPAVELHGHRFSVEFATDDASREHGLMMRTTLASDHGMLFVFPYQASQGFWMKNTLMPLDILYFNTDRRLVSIRSNVPPCKADPCPVYPSNAPARYVLELSAGTANRIGVRVGDELKIDGDVGTVR</sequence>
<dbReference type="Gene3D" id="2.60.120.1140">
    <property type="entry name" value="Protein of unknown function DUF192"/>
    <property type="match status" value="1"/>
</dbReference>
<dbReference type="RefSeq" id="WP_377325462.1">
    <property type="nucleotide sequence ID" value="NZ_JBHSNG010000004.1"/>
</dbReference>
<organism evidence="2 3">
    <name type="scientific">Rhodanobacter terrae</name>
    <dbReference type="NCBI Taxonomy" id="418647"/>
    <lineage>
        <taxon>Bacteria</taxon>
        <taxon>Pseudomonadati</taxon>
        <taxon>Pseudomonadota</taxon>
        <taxon>Gammaproteobacteria</taxon>
        <taxon>Lysobacterales</taxon>
        <taxon>Rhodanobacteraceae</taxon>
        <taxon>Rhodanobacter</taxon>
    </lineage>
</organism>
<dbReference type="PANTHER" id="PTHR37953:SF1">
    <property type="entry name" value="UPF0127 PROTEIN MJ1496"/>
    <property type="match status" value="1"/>
</dbReference>
<dbReference type="PANTHER" id="PTHR37953">
    <property type="entry name" value="UPF0127 PROTEIN MJ1496"/>
    <property type="match status" value="1"/>
</dbReference>
<feature type="signal peptide" evidence="1">
    <location>
        <begin position="1"/>
        <end position="18"/>
    </location>
</feature>
<comment type="caution">
    <text evidence="2">The sequence shown here is derived from an EMBL/GenBank/DDBJ whole genome shotgun (WGS) entry which is preliminary data.</text>
</comment>
<evidence type="ECO:0000313" key="2">
    <source>
        <dbReference type="EMBL" id="MFC5580505.1"/>
    </source>
</evidence>
<reference evidence="3" key="1">
    <citation type="journal article" date="2019" name="Int. J. Syst. Evol. Microbiol.">
        <title>The Global Catalogue of Microorganisms (GCM) 10K type strain sequencing project: providing services to taxonomists for standard genome sequencing and annotation.</title>
        <authorList>
            <consortium name="The Broad Institute Genomics Platform"/>
            <consortium name="The Broad Institute Genome Sequencing Center for Infectious Disease"/>
            <person name="Wu L."/>
            <person name="Ma J."/>
        </authorList>
    </citation>
    <scope>NUCLEOTIDE SEQUENCE [LARGE SCALE GENOMIC DNA]</scope>
    <source>
        <strain evidence="3">CGMCC 1.13587</strain>
    </source>
</reference>